<dbReference type="RefSeq" id="WP_054751073.1">
    <property type="nucleotide sequence ID" value="NZ_CACRUU010000084.1"/>
</dbReference>
<evidence type="ECO:0000313" key="1">
    <source>
        <dbReference type="EMBL" id="VYU49285.1"/>
    </source>
</evidence>
<protein>
    <submittedName>
        <fullName evidence="1">Uncharacterized protein</fullName>
    </submittedName>
</protein>
<gene>
    <name evidence="1" type="ORF">RGLFYP36_01766</name>
</gene>
<reference evidence="1" key="1">
    <citation type="submission" date="2019-11" db="EMBL/GenBank/DDBJ databases">
        <authorList>
            <person name="Feng L."/>
        </authorList>
    </citation>
    <scope>NUCLEOTIDE SEQUENCE</scope>
    <source>
        <strain evidence="1">RgnavusLFYP36</strain>
    </source>
</reference>
<accession>A0A6N3FB47</accession>
<sequence>MANKSFNFGKMKRSFYTTTLKDGKVVIVNMPKKSTFEKMQEISDLDEEEVDGKEVYKTMLSLMAEILSNNKNGERITAEYLESEEYDIEEIVAYINDYGDFVNSIKNNPN</sequence>
<proteinExistence type="predicted"/>
<name>A0A6N3FB47_MEDGN</name>
<organism evidence="1">
    <name type="scientific">Mediterraneibacter gnavus</name>
    <name type="common">Ruminococcus gnavus</name>
    <dbReference type="NCBI Taxonomy" id="33038"/>
    <lineage>
        <taxon>Bacteria</taxon>
        <taxon>Bacillati</taxon>
        <taxon>Bacillota</taxon>
        <taxon>Clostridia</taxon>
        <taxon>Lachnospirales</taxon>
        <taxon>Lachnospiraceae</taxon>
        <taxon>Mediterraneibacter</taxon>
    </lineage>
</organism>
<dbReference type="AlphaFoldDB" id="A0A6N3FB47"/>
<dbReference type="EMBL" id="CACRUU010000084">
    <property type="protein sequence ID" value="VYU49285.1"/>
    <property type="molecule type" value="Genomic_DNA"/>
</dbReference>